<protein>
    <recommendedName>
        <fullName evidence="1">Heterokaryon incompatibility domain-containing protein</fullName>
    </recommendedName>
</protein>
<sequence length="689" mass="78229">MRLLSIPPHKSSAFPKLVSFRPNEIPPYAILSHTWEHDEIEFPHIQNLKTGEPDASTRKDLAELQRRAPASYSKIMGACRLARKDGFDYIWIDSCCINKDSSAELSEALNSMYQHYKRAIVCYVYLSDVRDVAAQNPRLAESDFRQCKWFTRGWTLQELLASSELSFYAKDWTMIGTKRGLHDAITATTGIPTAVLLKGDTRSISIAQKMSWAARRETTRVEDQAYCLMGIFGVNMSPIYGEGLENAFLRLQLEIIKFSNDRSIFAWTALSGDKSGWEGRGLLASSPYEFRFSGSVGPSEWNITDEDSSYSMTNSGLRIYLPLSASPDGKCFRAFLNCRDESNQCHVAVCLQHTRGKEYSRCRANKLILEPEMPTFSLLWFHTPGTSWAYCGNTSNKYDTRKNRTPEKSVRLPISFGKPGIVYFRNKQGSEFRVRAELDSDGLAAANIIIGSIADDNKQPGPSPILSRNSKNSENEIERVVESLPDNEMVILHLRKQPNKDQHRKLDIFIVPANPLIRDLSPTDLGVMVEVENSVTRLFDLKSIFPSAVSSQHFREERYYGVYCTIDPRRPFRVLLFKPQSSLSGFTAFAVILYVRNCKVTGWVHVVKNIEEKSNERDTVEAVLGMITENKNFKKHEEHEENVLQRLPRPGTITQSTYLVKAGIRRRQGKALQPEPGTHTAWIKLGNYF</sequence>
<keyword evidence="3" id="KW-1185">Reference proteome</keyword>
<proteinExistence type="predicted"/>
<evidence type="ECO:0000259" key="1">
    <source>
        <dbReference type="Pfam" id="PF06985"/>
    </source>
</evidence>
<dbReference type="OrthoDB" id="5122891at2759"/>
<gene>
    <name evidence="2" type="ORF">D9758_005888</name>
</gene>
<dbReference type="InterPro" id="IPR010730">
    <property type="entry name" value="HET"/>
</dbReference>
<dbReference type="EMBL" id="JAACJM010000052">
    <property type="protein sequence ID" value="KAF5357389.1"/>
    <property type="molecule type" value="Genomic_DNA"/>
</dbReference>
<comment type="caution">
    <text evidence="2">The sequence shown here is derived from an EMBL/GenBank/DDBJ whole genome shotgun (WGS) entry which is preliminary data.</text>
</comment>
<feature type="domain" description="Heterokaryon incompatibility" evidence="1">
    <location>
        <begin position="28"/>
        <end position="131"/>
    </location>
</feature>
<accession>A0A8H5G304</accession>
<name>A0A8H5G304_9AGAR</name>
<evidence type="ECO:0000313" key="2">
    <source>
        <dbReference type="EMBL" id="KAF5357389.1"/>
    </source>
</evidence>
<dbReference type="PANTHER" id="PTHR10622">
    <property type="entry name" value="HET DOMAIN-CONTAINING PROTEIN"/>
    <property type="match status" value="1"/>
</dbReference>
<organism evidence="2 3">
    <name type="scientific">Tetrapyrgos nigripes</name>
    <dbReference type="NCBI Taxonomy" id="182062"/>
    <lineage>
        <taxon>Eukaryota</taxon>
        <taxon>Fungi</taxon>
        <taxon>Dikarya</taxon>
        <taxon>Basidiomycota</taxon>
        <taxon>Agaricomycotina</taxon>
        <taxon>Agaricomycetes</taxon>
        <taxon>Agaricomycetidae</taxon>
        <taxon>Agaricales</taxon>
        <taxon>Marasmiineae</taxon>
        <taxon>Marasmiaceae</taxon>
        <taxon>Tetrapyrgos</taxon>
    </lineage>
</organism>
<dbReference type="Pfam" id="PF06985">
    <property type="entry name" value="HET"/>
    <property type="match status" value="1"/>
</dbReference>
<reference evidence="2 3" key="1">
    <citation type="journal article" date="2020" name="ISME J.">
        <title>Uncovering the hidden diversity of litter-decomposition mechanisms in mushroom-forming fungi.</title>
        <authorList>
            <person name="Floudas D."/>
            <person name="Bentzer J."/>
            <person name="Ahren D."/>
            <person name="Johansson T."/>
            <person name="Persson P."/>
            <person name="Tunlid A."/>
        </authorList>
    </citation>
    <scope>NUCLEOTIDE SEQUENCE [LARGE SCALE GENOMIC DNA]</scope>
    <source>
        <strain evidence="2 3">CBS 291.85</strain>
    </source>
</reference>
<dbReference type="Proteomes" id="UP000559256">
    <property type="component" value="Unassembled WGS sequence"/>
</dbReference>
<evidence type="ECO:0000313" key="3">
    <source>
        <dbReference type="Proteomes" id="UP000559256"/>
    </source>
</evidence>
<dbReference type="PANTHER" id="PTHR10622:SF10">
    <property type="entry name" value="HET DOMAIN-CONTAINING PROTEIN"/>
    <property type="match status" value="1"/>
</dbReference>
<dbReference type="AlphaFoldDB" id="A0A8H5G304"/>